<gene>
    <name evidence="2" type="ordered locus">COCOR_02527</name>
</gene>
<feature type="compositionally biased region" description="Low complexity" evidence="1">
    <location>
        <begin position="174"/>
        <end position="183"/>
    </location>
</feature>
<organism evidence="2 3">
    <name type="scientific">Corallococcus coralloides (strain ATCC 25202 / DSM 2259 / NBRC 100086 / M2)</name>
    <name type="common">Myxococcus coralloides</name>
    <dbReference type="NCBI Taxonomy" id="1144275"/>
    <lineage>
        <taxon>Bacteria</taxon>
        <taxon>Pseudomonadati</taxon>
        <taxon>Myxococcota</taxon>
        <taxon>Myxococcia</taxon>
        <taxon>Myxococcales</taxon>
        <taxon>Cystobacterineae</taxon>
        <taxon>Myxococcaceae</taxon>
        <taxon>Corallococcus</taxon>
    </lineage>
</organism>
<dbReference type="AlphaFoldDB" id="H8MQX6"/>
<accession>H8MQX6</accession>
<sequence>MKETHHFYPVLFYFRFPVTYYSASSISTVSLDAVSLIRSALDEREYGWLQESGAVAELWAASRLAITSLAATFLSEGAAHPGPPSAEVEERWHRRYRVALRRLQQAGIRTVADEQAGARHYVALRAQWDGVVGQLASALAYTREEIDPAGTHPERMVKGPPPTTELAREPFPEGPQEGPGPLH</sequence>
<dbReference type="HOGENOM" id="CLU_1472840_0_0_7"/>
<protein>
    <submittedName>
        <fullName evidence="2">Uncharacterized protein</fullName>
    </submittedName>
</protein>
<dbReference type="Proteomes" id="UP000007587">
    <property type="component" value="Chromosome"/>
</dbReference>
<reference evidence="2 3" key="1">
    <citation type="journal article" date="2012" name="J. Bacteriol.">
        <title>Complete Genome Sequence of the Fruiting Myxobacterium Corallococcus coralloides DSM 2259.</title>
        <authorList>
            <person name="Huntley S."/>
            <person name="Zhang Y."/>
            <person name="Treuner-Lange A."/>
            <person name="Kneip S."/>
            <person name="Sensen C.W."/>
            <person name="Sogaard-Andersen L."/>
        </authorList>
    </citation>
    <scope>NUCLEOTIDE SEQUENCE [LARGE SCALE GENOMIC DNA]</scope>
    <source>
        <strain evidence="3">ATCC 25202 / DSM 2259 / NBRC 100086 / M2</strain>
    </source>
</reference>
<dbReference type="STRING" id="1144275.COCOR_02527"/>
<evidence type="ECO:0000313" key="2">
    <source>
        <dbReference type="EMBL" id="AFE04699.1"/>
    </source>
</evidence>
<evidence type="ECO:0000313" key="3">
    <source>
        <dbReference type="Proteomes" id="UP000007587"/>
    </source>
</evidence>
<evidence type="ECO:0000256" key="1">
    <source>
        <dbReference type="SAM" id="MobiDB-lite"/>
    </source>
</evidence>
<feature type="region of interest" description="Disordered" evidence="1">
    <location>
        <begin position="145"/>
        <end position="183"/>
    </location>
</feature>
<name>H8MQX6_CORCM</name>
<reference evidence="3" key="2">
    <citation type="submission" date="2012-03" db="EMBL/GenBank/DDBJ databases">
        <title>Genome sequence of the fruiting myxobacterium Corallococcus coralloides DSM 2259.</title>
        <authorList>
            <person name="Huntley S."/>
            <person name="Zhang Y."/>
            <person name="Treuner-Lange A."/>
            <person name="Sensen C.W."/>
            <person name="Sogaard-Andersen L."/>
        </authorList>
    </citation>
    <scope>NUCLEOTIDE SEQUENCE [LARGE SCALE GENOMIC DNA]</scope>
    <source>
        <strain evidence="3">ATCC 25202 / DSM 2259 / NBRC 100086 / M2</strain>
    </source>
</reference>
<feature type="compositionally biased region" description="Basic and acidic residues" evidence="1">
    <location>
        <begin position="145"/>
        <end position="157"/>
    </location>
</feature>
<dbReference type="KEGG" id="ccx:COCOR_02527"/>
<keyword evidence="3" id="KW-1185">Reference proteome</keyword>
<dbReference type="eggNOG" id="ENOG502Z9EI">
    <property type="taxonomic scope" value="Bacteria"/>
</dbReference>
<proteinExistence type="predicted"/>
<dbReference type="InParanoid" id="H8MQX6"/>
<dbReference type="EMBL" id="CP003389">
    <property type="protein sequence ID" value="AFE04699.1"/>
    <property type="molecule type" value="Genomic_DNA"/>
</dbReference>
<dbReference type="RefSeq" id="WP_014395354.1">
    <property type="nucleotide sequence ID" value="NC_017030.1"/>
</dbReference>